<proteinExistence type="predicted"/>
<dbReference type="EMBL" id="MZZJ01000002">
    <property type="protein sequence ID" value="RXE54170.1"/>
    <property type="molecule type" value="Genomic_DNA"/>
</dbReference>
<gene>
    <name evidence="1" type="ORF">B4O85_04830</name>
</gene>
<dbReference type="RefSeq" id="WP_087715878.1">
    <property type="nucleotide sequence ID" value="NZ_MZZJ01000002.1"/>
</dbReference>
<organism evidence="1 2">
    <name type="scientific">Pseudomonas azotoformans</name>
    <dbReference type="NCBI Taxonomy" id="47878"/>
    <lineage>
        <taxon>Bacteria</taxon>
        <taxon>Pseudomonadati</taxon>
        <taxon>Pseudomonadota</taxon>
        <taxon>Gammaproteobacteria</taxon>
        <taxon>Pseudomonadales</taxon>
        <taxon>Pseudomonadaceae</taxon>
        <taxon>Pseudomonas</taxon>
    </lineage>
</organism>
<evidence type="ECO:0000313" key="1">
    <source>
        <dbReference type="EMBL" id="RXE54170.1"/>
    </source>
</evidence>
<name>A0A4Q0HXY2_PSEAZ</name>
<accession>A0A4Q0HXY2</accession>
<protein>
    <submittedName>
        <fullName evidence="1">Uncharacterized protein</fullName>
    </submittedName>
</protein>
<dbReference type="AlphaFoldDB" id="A0A4Q0HXY2"/>
<evidence type="ECO:0000313" key="2">
    <source>
        <dbReference type="Proteomes" id="UP000290481"/>
    </source>
</evidence>
<reference evidence="1 2" key="1">
    <citation type="submission" date="2017-03" db="EMBL/GenBank/DDBJ databases">
        <title>Pseudomonas azotoformans: Salt tolerant bacteria having multiple plant growth promoting attributes.</title>
        <authorList>
            <person name="Srivastava A.K."/>
            <person name="Sharma A."/>
            <person name="Srivastava A.K."/>
            <person name="Jamali H."/>
            <person name="Yadav J."/>
            <person name="Srivastava R."/>
            <person name="Kashyap P.L."/>
            <person name="Chakdar H."/>
            <person name="Saxena A.K."/>
        </authorList>
    </citation>
    <scope>NUCLEOTIDE SEQUENCE [LARGE SCALE GENOMIC DNA]</scope>
    <source>
        <strain evidence="1 2">SC 14</strain>
    </source>
</reference>
<comment type="caution">
    <text evidence="1">The sequence shown here is derived from an EMBL/GenBank/DDBJ whole genome shotgun (WGS) entry which is preliminary data.</text>
</comment>
<sequence length="84" mass="9594">MKIDELCAARKDLSEQMLKELQRLMDEFKQKTGVAVRDICLDTNELLRMDGSRTCLILGIDIQLDLQIEPQNGIGANTLIRFEN</sequence>
<dbReference type="Proteomes" id="UP000290481">
    <property type="component" value="Unassembled WGS sequence"/>
</dbReference>